<organism evidence="3 4">
    <name type="scientific">Roseovarius tolerans</name>
    <dbReference type="NCBI Taxonomy" id="74031"/>
    <lineage>
        <taxon>Bacteria</taxon>
        <taxon>Pseudomonadati</taxon>
        <taxon>Pseudomonadota</taxon>
        <taxon>Alphaproteobacteria</taxon>
        <taxon>Rhodobacterales</taxon>
        <taxon>Roseobacteraceae</taxon>
        <taxon>Roseovarius</taxon>
    </lineage>
</organism>
<evidence type="ECO:0000256" key="1">
    <source>
        <dbReference type="ARBA" id="ARBA00037999"/>
    </source>
</evidence>
<evidence type="ECO:0000313" key="4">
    <source>
        <dbReference type="Proteomes" id="UP000037046"/>
    </source>
</evidence>
<dbReference type="InterPro" id="IPR015422">
    <property type="entry name" value="PyrdxlP-dep_Trfase_small"/>
</dbReference>
<sequence length="393" mass="43439">MTKPDLPPSPLSYPLGQQSQARAIFEEDGTTASNLDRVDDLFAGRRVHFTFNTRTAIRSACDALGLASGDEVLVPAYNCGSEVDPLLHAGLRATLYPVGRDLVADPDVIAKLISPRTRAVYVTHYFGLLQPRLAEIRALCDARGLRLMEDCALSLLSGPRPVEGRTGDVSFFCFHKFFSVPSGSALVINTDDLPLSPSFDRPPLRRPDLKFLARWYLEATIGLDRLKKAKRTFRKASVDHAFEPSGIEQDIPSHYYFDPDLMGRGMSGLTANVLRHVDLNAALQQRRQNWHIYRELLAQVPQAELLIPHLPHDICPHSMPVLIPNRDRIVAELQAAGFDVTAWWAGFHQGLDWTAAGGALTLKNNVLSLPLDPPLTQSDLVRIVGQMKATLAA</sequence>
<accession>A0A0L6CQP3</accession>
<dbReference type="Gene3D" id="3.40.640.10">
    <property type="entry name" value="Type I PLP-dependent aspartate aminotransferase-like (Major domain)"/>
    <property type="match status" value="1"/>
</dbReference>
<keyword evidence="2" id="KW-0663">Pyridoxal phosphate</keyword>
<dbReference type="InterPro" id="IPR015421">
    <property type="entry name" value="PyrdxlP-dep_Trfase_major"/>
</dbReference>
<dbReference type="GO" id="GO:0030170">
    <property type="term" value="F:pyridoxal phosphate binding"/>
    <property type="evidence" value="ECO:0007669"/>
    <property type="project" value="TreeGrafter"/>
</dbReference>
<dbReference type="OrthoDB" id="9768668at2"/>
<protein>
    <submittedName>
        <fullName evidence="3">L-glutamine:2-deoxy-scyllo-inosose aminotransferase</fullName>
        <ecNumber evidence="3">2.6.1.100</ecNumber>
    </submittedName>
</protein>
<comment type="similarity">
    <text evidence="1 2">Belongs to the DegT/DnrJ/EryC1 family.</text>
</comment>
<dbReference type="GO" id="GO:0000271">
    <property type="term" value="P:polysaccharide biosynthetic process"/>
    <property type="evidence" value="ECO:0007669"/>
    <property type="project" value="TreeGrafter"/>
</dbReference>
<dbReference type="PANTHER" id="PTHR30244:SF34">
    <property type="entry name" value="DTDP-4-AMINO-4,6-DIDEOXYGALACTOSE TRANSAMINASE"/>
    <property type="match status" value="1"/>
</dbReference>
<dbReference type="SUPFAM" id="SSF53383">
    <property type="entry name" value="PLP-dependent transferases"/>
    <property type="match status" value="1"/>
</dbReference>
<dbReference type="GO" id="GO:0008483">
    <property type="term" value="F:transaminase activity"/>
    <property type="evidence" value="ECO:0007669"/>
    <property type="project" value="UniProtKB-KW"/>
</dbReference>
<dbReference type="PATRIC" id="fig|74031.6.peg.3695"/>
<keyword evidence="4" id="KW-1185">Reference proteome</keyword>
<evidence type="ECO:0000256" key="2">
    <source>
        <dbReference type="RuleBase" id="RU004508"/>
    </source>
</evidence>
<keyword evidence="3" id="KW-0808">Transferase</keyword>
<dbReference type="RefSeq" id="WP_160316397.1">
    <property type="nucleotide sequence ID" value="NZ_CP118494.1"/>
</dbReference>
<comment type="caution">
    <text evidence="3">The sequence shown here is derived from an EMBL/GenBank/DDBJ whole genome shotgun (WGS) entry which is preliminary data.</text>
</comment>
<name>A0A0L6CQP3_9RHOB</name>
<evidence type="ECO:0000313" key="3">
    <source>
        <dbReference type="EMBL" id="KNX39868.1"/>
    </source>
</evidence>
<reference evidence="4" key="1">
    <citation type="submission" date="2015-07" db="EMBL/GenBank/DDBJ databases">
        <title>Draft Genome Sequence of Roseovarius tolerans EL-164, a producer of N-Acylated Alanine Methyl Esters (NAMEs).</title>
        <authorList>
            <person name="Voget S."/>
            <person name="Bruns H."/>
            <person name="Wagner-Doebler I."/>
            <person name="Schulz S."/>
            <person name="Daniel R."/>
        </authorList>
    </citation>
    <scope>NUCLEOTIDE SEQUENCE [LARGE SCALE GENOMIC DNA]</scope>
    <source>
        <strain evidence="4">EL-164</strain>
    </source>
</reference>
<dbReference type="Proteomes" id="UP000037046">
    <property type="component" value="Unassembled WGS sequence"/>
</dbReference>
<dbReference type="InterPro" id="IPR000653">
    <property type="entry name" value="DegT/StrS_aminotransferase"/>
</dbReference>
<dbReference type="EC" id="2.6.1.100" evidence="3"/>
<dbReference type="Pfam" id="PF01041">
    <property type="entry name" value="DegT_DnrJ_EryC1"/>
    <property type="match status" value="2"/>
</dbReference>
<dbReference type="Gene3D" id="3.90.1150.10">
    <property type="entry name" value="Aspartate Aminotransferase, domain 1"/>
    <property type="match status" value="1"/>
</dbReference>
<keyword evidence="3" id="KW-0032">Aminotransferase</keyword>
<dbReference type="PANTHER" id="PTHR30244">
    <property type="entry name" value="TRANSAMINASE"/>
    <property type="match status" value="1"/>
</dbReference>
<dbReference type="InterPro" id="IPR015424">
    <property type="entry name" value="PyrdxlP-dep_Trfase"/>
</dbReference>
<proteinExistence type="inferred from homology"/>
<dbReference type="AlphaFoldDB" id="A0A0L6CQP3"/>
<dbReference type="EMBL" id="LGVV01000092">
    <property type="protein sequence ID" value="KNX39868.1"/>
    <property type="molecule type" value="Genomic_DNA"/>
</dbReference>
<gene>
    <name evidence="3" type="primary">btrR</name>
    <name evidence="3" type="ORF">ROTO_35950</name>
</gene>